<dbReference type="EMBL" id="KV425885">
    <property type="protein sequence ID" value="KZW02955.1"/>
    <property type="molecule type" value="Genomic_DNA"/>
</dbReference>
<dbReference type="Proteomes" id="UP000077266">
    <property type="component" value="Unassembled WGS sequence"/>
</dbReference>
<dbReference type="InParanoid" id="A0A165Q1I0"/>
<dbReference type="AlphaFoldDB" id="A0A165Q1I0"/>
<dbReference type="OrthoDB" id="5392716at2759"/>
<evidence type="ECO:0000313" key="2">
    <source>
        <dbReference type="Proteomes" id="UP000077266"/>
    </source>
</evidence>
<proteinExistence type="predicted"/>
<sequence length="435" mass="48985">MPRHNPKGNNQHGDKNYPADDVLHAALVQYAKERLTVQMKLDRLREEYGCEIKPATLHNLQVKFDIKTVRRGQPPREEQAAAILEVVELDHAGFRGVKTTMATLALQGSLLPRDTVREVLRLYAPDKSLGRFPGAKNRRRDRTTLISVGPDEMHHADGWEKLGAQALMMGGVGIPAYGYTDQCSSKRLFIVVVPNDRLQDVIVHVHLDFIQYIGGISITHVVDKGTELGKALAVHGAIRALAAPDLDAERFPPFVQISSFKNTPAEGGWHWLRNFEGYNLHDAITAGRDRFNALDDIQFCLFYWIWPPIVQKALNEFSETWNIHAIRRQHLKANPSGYTPNHVYAAPRSLGLQHCKIPVSSEIVAALREEQELTREQALGFCSASFDEAARGAYEQIGSPETTRDNAWETFFTMLPVLRAFYNGRVPEKAYVFTI</sequence>
<gene>
    <name evidence="1" type="ORF">EXIGLDRAFT_636597</name>
</gene>
<evidence type="ECO:0000313" key="1">
    <source>
        <dbReference type="EMBL" id="KZW02955.1"/>
    </source>
</evidence>
<reference evidence="1 2" key="1">
    <citation type="journal article" date="2016" name="Mol. Biol. Evol.">
        <title>Comparative Genomics of Early-Diverging Mushroom-Forming Fungi Provides Insights into the Origins of Lignocellulose Decay Capabilities.</title>
        <authorList>
            <person name="Nagy L.G."/>
            <person name="Riley R."/>
            <person name="Tritt A."/>
            <person name="Adam C."/>
            <person name="Daum C."/>
            <person name="Floudas D."/>
            <person name="Sun H."/>
            <person name="Yadav J.S."/>
            <person name="Pangilinan J."/>
            <person name="Larsson K.H."/>
            <person name="Matsuura K."/>
            <person name="Barry K."/>
            <person name="Labutti K."/>
            <person name="Kuo R."/>
            <person name="Ohm R.A."/>
            <person name="Bhattacharya S.S."/>
            <person name="Shirouzu T."/>
            <person name="Yoshinaga Y."/>
            <person name="Martin F.M."/>
            <person name="Grigoriev I.V."/>
            <person name="Hibbett D.S."/>
        </authorList>
    </citation>
    <scope>NUCLEOTIDE SEQUENCE [LARGE SCALE GENOMIC DNA]</scope>
    <source>
        <strain evidence="1 2">HHB12029</strain>
    </source>
</reference>
<accession>A0A165Q1I0</accession>
<dbReference type="STRING" id="1314781.A0A165Q1I0"/>
<organism evidence="1 2">
    <name type="scientific">Exidia glandulosa HHB12029</name>
    <dbReference type="NCBI Taxonomy" id="1314781"/>
    <lineage>
        <taxon>Eukaryota</taxon>
        <taxon>Fungi</taxon>
        <taxon>Dikarya</taxon>
        <taxon>Basidiomycota</taxon>
        <taxon>Agaricomycotina</taxon>
        <taxon>Agaricomycetes</taxon>
        <taxon>Auriculariales</taxon>
        <taxon>Exidiaceae</taxon>
        <taxon>Exidia</taxon>
    </lineage>
</organism>
<protein>
    <submittedName>
        <fullName evidence="1">Uncharacterized protein</fullName>
    </submittedName>
</protein>
<keyword evidence="2" id="KW-1185">Reference proteome</keyword>
<name>A0A165Q1I0_EXIGL</name>